<dbReference type="AlphaFoldDB" id="A0AAD0KTS1"/>
<evidence type="ECO:0000313" key="2">
    <source>
        <dbReference type="EMBL" id="AWV47868.1"/>
    </source>
</evidence>
<evidence type="ECO:0000256" key="1">
    <source>
        <dbReference type="SAM" id="MobiDB-lite"/>
    </source>
</evidence>
<dbReference type="EMBL" id="CP029543">
    <property type="protein sequence ID" value="AWV47868.1"/>
    <property type="molecule type" value="Genomic_DNA"/>
</dbReference>
<organism evidence="2 3">
    <name type="scientific">Mycobacterium leprae</name>
    <dbReference type="NCBI Taxonomy" id="1769"/>
    <lineage>
        <taxon>Bacteria</taxon>
        <taxon>Bacillati</taxon>
        <taxon>Actinomycetota</taxon>
        <taxon>Actinomycetes</taxon>
        <taxon>Mycobacteriales</taxon>
        <taxon>Mycobacteriaceae</taxon>
        <taxon>Mycobacterium</taxon>
    </lineage>
</organism>
<dbReference type="Proteomes" id="UP000249682">
    <property type="component" value="Chromosome"/>
</dbReference>
<sequence length="98" mass="11325">MNDRTQNRTPHRSLATKQPKPNLHGKQSRLGKLRIFQQNRILIPILLPQRQSQMRIQDVGSVIKIVSKNKKSLIKIAAPLPKHWEFYLGNTKAILPNE</sequence>
<accession>A0AAD0KTS1</accession>
<evidence type="ECO:0000313" key="3">
    <source>
        <dbReference type="Proteomes" id="UP000249682"/>
    </source>
</evidence>
<proteinExistence type="predicted"/>
<feature type="region of interest" description="Disordered" evidence="1">
    <location>
        <begin position="1"/>
        <end position="29"/>
    </location>
</feature>
<protein>
    <submittedName>
        <fullName evidence="2">Uncharacterized protein</fullName>
    </submittedName>
</protein>
<name>A0AAD0KTS1_MYCLR</name>
<reference evidence="2 3" key="1">
    <citation type="submission" date="2018-05" db="EMBL/GenBank/DDBJ databases">
        <title>Evolution of small genomes with special reference to Mycobacterium leprae.</title>
        <authorList>
            <person name="Mohanty P.S."/>
            <person name="Bansal A.K."/>
            <person name="Gupta U.D."/>
            <person name="Naaz F."/>
            <person name="Dwivedi V.D."/>
            <person name="Singh H."/>
            <person name="Gupta G."/>
            <person name="Sharma S."/>
            <person name="Arora M."/>
        </authorList>
    </citation>
    <scope>NUCLEOTIDE SEQUENCE [LARGE SCALE GENOMIC DNA]</scope>
    <source>
        <strain evidence="2 3">MRHRU-235-G</strain>
    </source>
</reference>
<gene>
    <name evidence="2" type="ORF">DIJ64_06700</name>
</gene>